<dbReference type="Proteomes" id="UP000004169">
    <property type="component" value="Unassembled WGS sequence"/>
</dbReference>
<comment type="caution">
    <text evidence="2">The sequence shown here is derived from an EMBL/GenBank/DDBJ whole genome shotgun (WGS) entry which is preliminary data.</text>
</comment>
<evidence type="ECO:0000313" key="3">
    <source>
        <dbReference type="Proteomes" id="UP000004169"/>
    </source>
</evidence>
<accession>H8FPA1</accession>
<evidence type="ECO:0000313" key="2">
    <source>
        <dbReference type="EMBL" id="CCG40189.1"/>
    </source>
</evidence>
<sequence length="96" mass="10616">MADSRTGKNNRHTPTAQFRQSVFGRLAGYEDVNDADRLGYDPAMRWIDEVHHARRPTDVVVLDMDSSVSPTHGEQEGTGSLPYAETGGYIPIVDPD</sequence>
<keyword evidence="3" id="KW-1185">Reference proteome</keyword>
<proteinExistence type="predicted"/>
<reference evidence="2 3" key="1">
    <citation type="journal article" date="2012" name="J. Bacteriol.">
        <title>Draft Genome Sequence of the Purple Photosynthetic Bacterium Phaeospirillum molischianum DSM120, a Particularly Versatile Bacterium.</title>
        <authorList>
            <person name="Duquesne K."/>
            <person name="Prima V."/>
            <person name="Ji B."/>
            <person name="Rouy Z."/>
            <person name="Medigue C."/>
            <person name="Talla E."/>
            <person name="Sturgis J.N."/>
        </authorList>
    </citation>
    <scope>NUCLEOTIDE SEQUENCE [LARGE SCALE GENOMIC DNA]</scope>
    <source>
        <strain evidence="3">DSM120</strain>
    </source>
</reference>
<dbReference type="AlphaFoldDB" id="H8FPA1"/>
<organism evidence="2 3">
    <name type="scientific">Magnetospirillum molischianum DSM 120</name>
    <dbReference type="NCBI Taxonomy" id="1150626"/>
    <lineage>
        <taxon>Bacteria</taxon>
        <taxon>Pseudomonadati</taxon>
        <taxon>Pseudomonadota</taxon>
        <taxon>Alphaproteobacteria</taxon>
        <taxon>Rhodospirillales</taxon>
        <taxon>Rhodospirillaceae</taxon>
        <taxon>Magnetospirillum</taxon>
    </lineage>
</organism>
<evidence type="ECO:0000256" key="1">
    <source>
        <dbReference type="SAM" id="MobiDB-lite"/>
    </source>
</evidence>
<protein>
    <submittedName>
        <fullName evidence="2">Transposase</fullName>
    </submittedName>
</protein>
<dbReference type="EMBL" id="CAHP01000010">
    <property type="protein sequence ID" value="CCG40189.1"/>
    <property type="molecule type" value="Genomic_DNA"/>
</dbReference>
<feature type="region of interest" description="Disordered" evidence="1">
    <location>
        <begin position="66"/>
        <end position="96"/>
    </location>
</feature>
<name>H8FPA1_MAGML</name>
<gene>
    <name evidence="2" type="ORF">PHAMO_180158</name>
</gene>